<accession>T1KHC9</accession>
<protein>
    <recommendedName>
        <fullName evidence="2">CRAL-TRIO domain-containing protein</fullName>
    </recommendedName>
</protein>
<sequence length="726" mass="83474">MEIIKKIFHSSSPSPLPEEQCFYKIGPDDRVKISAIREIILFEAKNDPKSITLEDVERIENDDIFIFRFISQHDGHLEAALKTLRKSLRWRKENRVNQLNMYSVFIPKEVAKARGFHSYVRDKNGTPTIYSRPCAIPPRKFKPLITDSVIYFGELVSRKVSQYGRRFGFISDCSNLVFHKSMLDFELFREVIKLRDLNYPDLYAYVAFYEFPVSLKWLFKLVSPMLPKKTREKIIFIDKDTIDDFIGLDNVPDYMGGRCKMPYHLDPDSFPPIEEALESRGYTKDDVDELREFFMDFSMNNNLVDITKNVVDVNPMVLIEMGMIIQNDEQETNYSQQQEEEDRMHIQMQHKIRQQMLLMHLDKLRAKDKKRKLAQPQPQQSSNFGGERNNEGLIFLEDDGSQPQNSSSDDQVLGSLDISEHWSQKHSSNPQVSKWLGSMLRSLDQAHHYVKSSGRKTEQWSKFFPSASHSFESRCADLRQDLLRLELNIERFQNIFTKQLDKAEMKMKSFIADFHLETFAHEMGEDDDDEARDNREESSIESSQYESHSGAINDRTNSSIRDRSSGKMSGSFNDFSTQNDLSDNEGEALIDCRDMEPVPEIRDVNSDSPIPVDEFSGDINLIDSEDEESNYICVKSTSSRVSPSPPPPSLSPTLKPTVTIKSVKLSSTPNVNKVNSDTSSKGEVSSTKGPQNKRNALRLSAKRSNQSTPETSSTTKLKTSNQKRKR</sequence>
<dbReference type="EMBL" id="CAEY01000075">
    <property type="status" value="NOT_ANNOTATED_CDS"/>
    <property type="molecule type" value="Genomic_DNA"/>
</dbReference>
<keyword evidence="4" id="KW-1185">Reference proteome</keyword>
<feature type="region of interest" description="Disordered" evidence="1">
    <location>
        <begin position="367"/>
        <end position="390"/>
    </location>
</feature>
<dbReference type="HOGENOM" id="CLU_1604833_0_0_1"/>
<dbReference type="Proteomes" id="UP000015104">
    <property type="component" value="Unassembled WGS sequence"/>
</dbReference>
<dbReference type="EnsemblMetazoa" id="tetur11g03940.1">
    <property type="protein sequence ID" value="tetur11g03940.1"/>
    <property type="gene ID" value="tetur11g03940"/>
</dbReference>
<feature type="region of interest" description="Disordered" evidence="1">
    <location>
        <begin position="630"/>
        <end position="726"/>
    </location>
</feature>
<feature type="region of interest" description="Disordered" evidence="1">
    <location>
        <begin position="524"/>
        <end position="584"/>
    </location>
</feature>
<dbReference type="SUPFAM" id="SSF52087">
    <property type="entry name" value="CRAL/TRIO domain"/>
    <property type="match status" value="1"/>
</dbReference>
<feature type="compositionally biased region" description="Polar residues" evidence="1">
    <location>
        <begin position="702"/>
        <end position="720"/>
    </location>
</feature>
<feature type="compositionally biased region" description="Polar residues" evidence="1">
    <location>
        <begin position="664"/>
        <end position="694"/>
    </location>
</feature>
<dbReference type="InterPro" id="IPR036865">
    <property type="entry name" value="CRAL-TRIO_dom_sf"/>
</dbReference>
<dbReference type="InterPro" id="IPR052578">
    <property type="entry name" value="PI_Transfer_CRAL-TRIO"/>
</dbReference>
<dbReference type="AlphaFoldDB" id="T1KHC9"/>
<dbReference type="GO" id="GO:0008526">
    <property type="term" value="F:phosphatidylinositol transfer activity"/>
    <property type="evidence" value="ECO:0007669"/>
    <property type="project" value="TreeGrafter"/>
</dbReference>
<dbReference type="InterPro" id="IPR036273">
    <property type="entry name" value="CRAL/TRIO_N_dom_sf"/>
</dbReference>
<name>T1KHC9_TETUR</name>
<proteinExistence type="predicted"/>
<reference evidence="4" key="1">
    <citation type="submission" date="2011-08" db="EMBL/GenBank/DDBJ databases">
        <authorList>
            <person name="Rombauts S."/>
        </authorList>
    </citation>
    <scope>NUCLEOTIDE SEQUENCE</scope>
    <source>
        <strain evidence="4">London</strain>
    </source>
</reference>
<dbReference type="Pfam" id="PF00650">
    <property type="entry name" value="CRAL_TRIO"/>
    <property type="match status" value="1"/>
</dbReference>
<evidence type="ECO:0000313" key="4">
    <source>
        <dbReference type="Proteomes" id="UP000015104"/>
    </source>
</evidence>
<feature type="compositionally biased region" description="Polar residues" evidence="1">
    <location>
        <begin position="566"/>
        <end position="581"/>
    </location>
</feature>
<dbReference type="InterPro" id="IPR001251">
    <property type="entry name" value="CRAL-TRIO_dom"/>
</dbReference>
<dbReference type="Gene3D" id="3.40.525.10">
    <property type="entry name" value="CRAL-TRIO lipid binding domain"/>
    <property type="match status" value="1"/>
</dbReference>
<dbReference type="PROSITE" id="PS50191">
    <property type="entry name" value="CRAL_TRIO"/>
    <property type="match status" value="1"/>
</dbReference>
<feature type="domain" description="CRAL-TRIO" evidence="2">
    <location>
        <begin position="115"/>
        <end position="263"/>
    </location>
</feature>
<dbReference type="PANTHER" id="PTHR45824:SF29">
    <property type="entry name" value="GH16843P"/>
    <property type="match status" value="1"/>
</dbReference>
<reference evidence="3" key="2">
    <citation type="submission" date="2015-06" db="UniProtKB">
        <authorList>
            <consortium name="EnsemblMetazoa"/>
        </authorList>
    </citation>
    <scope>IDENTIFICATION</scope>
</reference>
<evidence type="ECO:0000313" key="3">
    <source>
        <dbReference type="EnsemblMetazoa" id="tetur11g03940.1"/>
    </source>
</evidence>
<evidence type="ECO:0000259" key="2">
    <source>
        <dbReference type="PROSITE" id="PS50191"/>
    </source>
</evidence>
<dbReference type="SUPFAM" id="SSF46938">
    <property type="entry name" value="CRAL/TRIO N-terminal domain"/>
    <property type="match status" value="1"/>
</dbReference>
<dbReference type="PANTHER" id="PTHR45824">
    <property type="entry name" value="GH16843P"/>
    <property type="match status" value="1"/>
</dbReference>
<feature type="compositionally biased region" description="Low complexity" evidence="1">
    <location>
        <begin position="540"/>
        <end position="549"/>
    </location>
</feature>
<dbReference type="CDD" id="cd00170">
    <property type="entry name" value="SEC14"/>
    <property type="match status" value="1"/>
</dbReference>
<evidence type="ECO:0000256" key="1">
    <source>
        <dbReference type="SAM" id="MobiDB-lite"/>
    </source>
</evidence>
<organism evidence="3 4">
    <name type="scientific">Tetranychus urticae</name>
    <name type="common">Two-spotted spider mite</name>
    <dbReference type="NCBI Taxonomy" id="32264"/>
    <lineage>
        <taxon>Eukaryota</taxon>
        <taxon>Metazoa</taxon>
        <taxon>Ecdysozoa</taxon>
        <taxon>Arthropoda</taxon>
        <taxon>Chelicerata</taxon>
        <taxon>Arachnida</taxon>
        <taxon>Acari</taxon>
        <taxon>Acariformes</taxon>
        <taxon>Trombidiformes</taxon>
        <taxon>Prostigmata</taxon>
        <taxon>Eleutherengona</taxon>
        <taxon>Raphignathae</taxon>
        <taxon>Tetranychoidea</taxon>
        <taxon>Tetranychidae</taxon>
        <taxon>Tetranychus</taxon>
    </lineage>
</organism>